<evidence type="ECO:0000256" key="1">
    <source>
        <dbReference type="ARBA" id="ARBA00008455"/>
    </source>
</evidence>
<dbReference type="InterPro" id="IPR038765">
    <property type="entry name" value="Papain-like_cys_pep_sf"/>
</dbReference>
<dbReference type="eggNOG" id="KOG1543">
    <property type="taxonomic scope" value="Eukaryota"/>
</dbReference>
<organism evidence="4">
    <name type="scientific">Selaginella moellendorffii</name>
    <name type="common">Spikemoss</name>
    <dbReference type="NCBI Taxonomy" id="88036"/>
    <lineage>
        <taxon>Eukaryota</taxon>
        <taxon>Viridiplantae</taxon>
        <taxon>Streptophyta</taxon>
        <taxon>Embryophyta</taxon>
        <taxon>Tracheophyta</taxon>
        <taxon>Lycopodiopsida</taxon>
        <taxon>Selaginellales</taxon>
        <taxon>Selaginellaceae</taxon>
        <taxon>Selaginella</taxon>
    </lineage>
</organism>
<dbReference type="SMART" id="SM00645">
    <property type="entry name" value="Pept_C1"/>
    <property type="match status" value="1"/>
</dbReference>
<name>D8R0Z7_SELML</name>
<sequence>MSCWAFSAIASIESAHFLATKQLVSLDTVDEGCKGGLSENEFQFVVGNGGVTTEETYPYTGFAGSCNANSADTLMKAVSKTPVTVGSDQQLPALQEWNYFWSMQRFAGSRIGYGIKGGMPSWIIKNTSWGEDGFMKFEQKDGDGMCGMDGDSSYPTTSVKYQIYIPCS</sequence>
<dbReference type="AlphaFoldDB" id="D8R0Z7"/>
<evidence type="ECO:0000259" key="2">
    <source>
        <dbReference type="SMART" id="SM00645"/>
    </source>
</evidence>
<gene>
    <name evidence="3" type="ORF">SELMODRAFT_406636</name>
</gene>
<dbReference type="GO" id="GO:0005764">
    <property type="term" value="C:lysosome"/>
    <property type="evidence" value="ECO:0000318"/>
    <property type="project" value="GO_Central"/>
</dbReference>
<proteinExistence type="inferred from homology"/>
<dbReference type="HOGENOM" id="CLU_012184_8_1_1"/>
<evidence type="ECO:0000313" key="3">
    <source>
        <dbReference type="EMBL" id="EFJ34177.1"/>
    </source>
</evidence>
<dbReference type="Gene3D" id="3.90.70.10">
    <property type="entry name" value="Cysteine proteinases"/>
    <property type="match status" value="1"/>
</dbReference>
<dbReference type="Gene3D" id="2.40.50.170">
    <property type="entry name" value="Cysteine proteinases. Chain C"/>
    <property type="match status" value="1"/>
</dbReference>
<feature type="domain" description="Peptidase C1A papain C-terminal" evidence="2">
    <location>
        <begin position="1"/>
        <end position="156"/>
    </location>
</feature>
<dbReference type="EMBL" id="GL377570">
    <property type="protein sequence ID" value="EFJ34177.1"/>
    <property type="molecule type" value="Genomic_DNA"/>
</dbReference>
<dbReference type="KEGG" id="smo:SELMODRAFT_406636"/>
<protein>
    <recommendedName>
        <fullName evidence="2">Peptidase C1A papain C-terminal domain-containing protein</fullName>
    </recommendedName>
</protein>
<reference evidence="3 4" key="1">
    <citation type="journal article" date="2011" name="Science">
        <title>The Selaginella genome identifies genetic changes associated with the evolution of vascular plants.</title>
        <authorList>
            <person name="Banks J.A."/>
            <person name="Nishiyama T."/>
            <person name="Hasebe M."/>
            <person name="Bowman J.L."/>
            <person name="Gribskov M."/>
            <person name="dePamphilis C."/>
            <person name="Albert V.A."/>
            <person name="Aono N."/>
            <person name="Aoyama T."/>
            <person name="Ambrose B.A."/>
            <person name="Ashton N.W."/>
            <person name="Axtell M.J."/>
            <person name="Barker E."/>
            <person name="Barker M.S."/>
            <person name="Bennetzen J.L."/>
            <person name="Bonawitz N.D."/>
            <person name="Chapple C."/>
            <person name="Cheng C."/>
            <person name="Correa L.G."/>
            <person name="Dacre M."/>
            <person name="DeBarry J."/>
            <person name="Dreyer I."/>
            <person name="Elias M."/>
            <person name="Engstrom E.M."/>
            <person name="Estelle M."/>
            <person name="Feng L."/>
            <person name="Finet C."/>
            <person name="Floyd S.K."/>
            <person name="Frommer W.B."/>
            <person name="Fujita T."/>
            <person name="Gramzow L."/>
            <person name="Gutensohn M."/>
            <person name="Harholt J."/>
            <person name="Hattori M."/>
            <person name="Heyl A."/>
            <person name="Hirai T."/>
            <person name="Hiwatashi Y."/>
            <person name="Ishikawa M."/>
            <person name="Iwata M."/>
            <person name="Karol K.G."/>
            <person name="Koehler B."/>
            <person name="Kolukisaoglu U."/>
            <person name="Kubo M."/>
            <person name="Kurata T."/>
            <person name="Lalonde S."/>
            <person name="Li K."/>
            <person name="Li Y."/>
            <person name="Litt A."/>
            <person name="Lyons E."/>
            <person name="Manning G."/>
            <person name="Maruyama T."/>
            <person name="Michael T.P."/>
            <person name="Mikami K."/>
            <person name="Miyazaki S."/>
            <person name="Morinaga S."/>
            <person name="Murata T."/>
            <person name="Mueller-Roeber B."/>
            <person name="Nelson D.R."/>
            <person name="Obara M."/>
            <person name="Oguri Y."/>
            <person name="Olmstead R.G."/>
            <person name="Onodera N."/>
            <person name="Petersen B.L."/>
            <person name="Pils B."/>
            <person name="Prigge M."/>
            <person name="Rensing S.A."/>
            <person name="Riano-Pachon D.M."/>
            <person name="Roberts A.W."/>
            <person name="Sato Y."/>
            <person name="Scheller H.V."/>
            <person name="Schulz B."/>
            <person name="Schulz C."/>
            <person name="Shakirov E.V."/>
            <person name="Shibagaki N."/>
            <person name="Shinohara N."/>
            <person name="Shippen D.E."/>
            <person name="Soerensen I."/>
            <person name="Sotooka R."/>
            <person name="Sugimoto N."/>
            <person name="Sugita M."/>
            <person name="Sumikawa N."/>
            <person name="Tanurdzic M."/>
            <person name="Theissen G."/>
            <person name="Ulvskov P."/>
            <person name="Wakazuki S."/>
            <person name="Weng J.K."/>
            <person name="Willats W.W."/>
            <person name="Wipf D."/>
            <person name="Wolf P.G."/>
            <person name="Yang L."/>
            <person name="Zimmer A.D."/>
            <person name="Zhu Q."/>
            <person name="Mitros T."/>
            <person name="Hellsten U."/>
            <person name="Loque D."/>
            <person name="Otillar R."/>
            <person name="Salamov A."/>
            <person name="Schmutz J."/>
            <person name="Shapiro H."/>
            <person name="Lindquist E."/>
            <person name="Lucas S."/>
            <person name="Rokhsar D."/>
            <person name="Grigoriev I.V."/>
        </authorList>
    </citation>
    <scope>NUCLEOTIDE SEQUENCE [LARGE SCALE GENOMIC DNA]</scope>
</reference>
<dbReference type="SUPFAM" id="SSF54001">
    <property type="entry name" value="Cysteine proteinases"/>
    <property type="match status" value="1"/>
</dbReference>
<dbReference type="InterPro" id="IPR000668">
    <property type="entry name" value="Peptidase_C1A_C"/>
</dbReference>
<dbReference type="GO" id="GO:0005615">
    <property type="term" value="C:extracellular space"/>
    <property type="evidence" value="ECO:0000318"/>
    <property type="project" value="GO_Central"/>
</dbReference>
<accession>D8R0Z7</accession>
<comment type="similarity">
    <text evidence="1">Belongs to the peptidase C1 family.</text>
</comment>
<dbReference type="PANTHER" id="PTHR12411">
    <property type="entry name" value="CYSTEINE PROTEASE FAMILY C1-RELATED"/>
    <property type="match status" value="1"/>
</dbReference>
<dbReference type="InterPro" id="IPR013128">
    <property type="entry name" value="Peptidase_C1A"/>
</dbReference>
<dbReference type="Gramene" id="EFJ34177">
    <property type="protein sequence ID" value="EFJ34177"/>
    <property type="gene ID" value="SELMODRAFT_406636"/>
</dbReference>
<dbReference type="GO" id="GO:0004197">
    <property type="term" value="F:cysteine-type endopeptidase activity"/>
    <property type="evidence" value="ECO:0000318"/>
    <property type="project" value="GO_Central"/>
</dbReference>
<dbReference type="Proteomes" id="UP000001514">
    <property type="component" value="Unassembled WGS sequence"/>
</dbReference>
<dbReference type="InParanoid" id="D8R0Z7"/>
<keyword evidence="4" id="KW-1185">Reference proteome</keyword>
<dbReference type="STRING" id="88036.D8R0Z7"/>
<dbReference type="Pfam" id="PF00112">
    <property type="entry name" value="Peptidase_C1"/>
    <property type="match status" value="2"/>
</dbReference>
<dbReference type="GO" id="GO:0051603">
    <property type="term" value="P:proteolysis involved in protein catabolic process"/>
    <property type="evidence" value="ECO:0000318"/>
    <property type="project" value="GO_Central"/>
</dbReference>
<evidence type="ECO:0000313" key="4">
    <source>
        <dbReference type="Proteomes" id="UP000001514"/>
    </source>
</evidence>